<name>A0A090KWQ1_9BACI</name>
<dbReference type="EMBL" id="JXLU01000136">
    <property type="protein sequence ID" value="KIO70861.1"/>
    <property type="molecule type" value="Genomic_DNA"/>
</dbReference>
<dbReference type="Pfam" id="PF17261">
    <property type="entry name" value="DUF5327"/>
    <property type="match status" value="1"/>
</dbReference>
<reference evidence="1 4" key="1">
    <citation type="submission" date="2014-07" db="EMBL/GenBank/DDBJ databases">
        <authorList>
            <person name="Wibberg Daniel"/>
        </authorList>
    </citation>
    <scope>NUCLEOTIDE SEQUENCE [LARGE SCALE GENOMIC DNA]</scope>
</reference>
<proteinExistence type="predicted"/>
<keyword evidence="4" id="KW-1185">Reference proteome</keyword>
<evidence type="ECO:0000313" key="2">
    <source>
        <dbReference type="EMBL" id="KIO70861.1"/>
    </source>
</evidence>
<organism evidence="1 4">
    <name type="scientific">Caldibacillus thermoamylovorans</name>
    <dbReference type="NCBI Taxonomy" id="35841"/>
    <lineage>
        <taxon>Bacteria</taxon>
        <taxon>Bacillati</taxon>
        <taxon>Bacillota</taxon>
        <taxon>Bacilli</taxon>
        <taxon>Bacillales</taxon>
        <taxon>Bacillaceae</taxon>
        <taxon>Caldibacillus</taxon>
    </lineage>
</organism>
<reference evidence="2 3" key="2">
    <citation type="submission" date="2015-01" db="EMBL/GenBank/DDBJ databases">
        <title>Draft Genome Sequences of Four Bacillus thermoamylovorans Strains, Isolated From Food Products.</title>
        <authorList>
            <person name="Krawcyk A.O."/>
            <person name="Berendsen E.M."/>
            <person name="Eijlander R.T."/>
            <person name="de Jong A."/>
            <person name="Wells-Bennik M."/>
            <person name="Kuipers O.P."/>
        </authorList>
    </citation>
    <scope>NUCLEOTIDE SEQUENCE [LARGE SCALE GENOMIC DNA]</scope>
    <source>
        <strain evidence="2 3">B4167</strain>
    </source>
</reference>
<gene>
    <name evidence="2" type="ORF">B4167_1268</name>
    <name evidence="1" type="ORF">BT1A1_3383</name>
</gene>
<dbReference type="KEGG" id="bthv:CQJ30_18400"/>
<evidence type="ECO:0000313" key="3">
    <source>
        <dbReference type="Proteomes" id="UP000032076"/>
    </source>
</evidence>
<dbReference type="InterPro" id="IPR035218">
    <property type="entry name" value="DUF5327"/>
</dbReference>
<dbReference type="OrthoDB" id="2361717at2"/>
<dbReference type="STRING" id="35841.B4167_1268"/>
<accession>A0A090KWQ1</accession>
<dbReference type="eggNOG" id="ENOG50307ZQ">
    <property type="taxonomic scope" value="Bacteria"/>
</dbReference>
<protein>
    <submittedName>
        <fullName evidence="1">Uncharacterized protein</fullName>
    </submittedName>
</protein>
<dbReference type="RefSeq" id="WP_034773320.1">
    <property type="nucleotide sequence ID" value="NZ_CCRF01000102.1"/>
</dbReference>
<evidence type="ECO:0000313" key="4">
    <source>
        <dbReference type="Proteomes" id="UP000040576"/>
    </source>
</evidence>
<dbReference type="EMBL" id="CCRF01000102">
    <property type="protein sequence ID" value="CEE03164.1"/>
    <property type="molecule type" value="Genomic_DNA"/>
</dbReference>
<dbReference type="Proteomes" id="UP000040576">
    <property type="component" value="Unassembled WGS sequence"/>
</dbReference>
<sequence length="95" mass="10539">MQISYQVLLNKMGEKVNEAKRETSDTKIREHIQAIKTLCEVMLEESSSVGSEQAYSRPVQPISVSTPKAVTATNTLMEKKLETDDGANGDSLFDF</sequence>
<dbReference type="PATRIC" id="fig|35841.6.peg.3958"/>
<dbReference type="AlphaFoldDB" id="A0A090KWQ1"/>
<evidence type="ECO:0000313" key="1">
    <source>
        <dbReference type="EMBL" id="CEE03164.1"/>
    </source>
</evidence>
<dbReference type="Proteomes" id="UP000032076">
    <property type="component" value="Unassembled WGS sequence"/>
</dbReference>